<evidence type="ECO:0000256" key="1">
    <source>
        <dbReference type="ARBA" id="ARBA00004781"/>
    </source>
</evidence>
<evidence type="ECO:0000256" key="5">
    <source>
        <dbReference type="ARBA" id="ARBA00048200"/>
    </source>
</evidence>
<dbReference type="UniPathway" id="UPA00124"/>
<name>A0A2N7VFK7_9BURK</name>
<dbReference type="InterPro" id="IPR036291">
    <property type="entry name" value="NAD(P)-bd_dom_sf"/>
</dbReference>
<reference evidence="8 9" key="1">
    <citation type="submission" date="2018-01" db="EMBL/GenBank/DDBJ databases">
        <title>Whole genome analyses suggest that Burkholderia sensu lato contains two further novel genera in the rhizoxinica-symbiotica group Mycetohabitans gen. nov., and Trinickia gen. nov.: implications for the evolution of diazotrophy and nodulation in the Burkholderiaceae.</title>
        <authorList>
            <person name="Estrada-de los Santos P."/>
            <person name="Palmer M."/>
            <person name="Chavez-Ramirez B."/>
            <person name="Beukes C."/>
            <person name="Steenkamp E.T."/>
            <person name="Hirsch A.M."/>
            <person name="Manyaka P."/>
            <person name="Maluk M."/>
            <person name="Lafos M."/>
            <person name="Crook M."/>
            <person name="Gross E."/>
            <person name="Simon M.F."/>
            <person name="Bueno dos Reis Junior F."/>
            <person name="Poole P.S."/>
            <person name="Venter S.N."/>
            <person name="James E.K."/>
        </authorList>
    </citation>
    <scope>NUCLEOTIDE SEQUENCE [LARGE SCALE GENOMIC DNA]</scope>
    <source>
        <strain evidence="8 9">GIMN1.004</strain>
    </source>
</reference>
<dbReference type="AlphaFoldDB" id="A0A2N7VFK7"/>
<feature type="domain" description="RmlD-like substrate binding" evidence="7">
    <location>
        <begin position="8"/>
        <end position="300"/>
    </location>
</feature>
<dbReference type="OrthoDB" id="9803892at2"/>
<dbReference type="SUPFAM" id="SSF51735">
    <property type="entry name" value="NAD(P)-binding Rossmann-fold domains"/>
    <property type="match status" value="1"/>
</dbReference>
<dbReference type="EMBL" id="PNYA01000028">
    <property type="protein sequence ID" value="PMS15904.1"/>
    <property type="molecule type" value="Genomic_DNA"/>
</dbReference>
<sequence length="308" mass="32602">MALDAPRTILLTGAGGQVGFELARSLQGLGRVVACDRAALDLSDLARVREAVRGIRPALVVNAAAYTAVDRAETDAEAAMLINGAAPGVLAEEAARIGAPLVHYSTDYVFDGRGNAAYTEEDEPNPQNEYGRSKLAGERAVAAAGGAHLIFRTSWVYGMRGKNFLLTMLRLGAEREALNVVNDQIGAPTWSNTIAVMTANILAQAIGAGATDRARCDEWWRERSGVYHLTASGQTSWHGFAEAIFEVSALGTKPTVHAIPTSAYPTPAKRPSNSRLSNDKLARAFGLCPPDWREALNLCVSGGVSPAG</sequence>
<comment type="similarity">
    <text evidence="2 6">Belongs to the dTDP-4-dehydrorhamnose reductase family.</text>
</comment>
<evidence type="ECO:0000256" key="2">
    <source>
        <dbReference type="ARBA" id="ARBA00010944"/>
    </source>
</evidence>
<keyword evidence="6" id="KW-0521">NADP</keyword>
<dbReference type="InterPro" id="IPR029903">
    <property type="entry name" value="RmlD-like-bd"/>
</dbReference>
<dbReference type="PANTHER" id="PTHR10491">
    <property type="entry name" value="DTDP-4-DEHYDRORHAMNOSE REDUCTASE"/>
    <property type="match status" value="1"/>
</dbReference>
<dbReference type="Pfam" id="PF04321">
    <property type="entry name" value="RmlD_sub_bind"/>
    <property type="match status" value="1"/>
</dbReference>
<comment type="pathway">
    <text evidence="1 6">Carbohydrate biosynthesis; dTDP-L-rhamnose biosynthesis.</text>
</comment>
<dbReference type="GO" id="GO:0008831">
    <property type="term" value="F:dTDP-4-dehydrorhamnose reductase activity"/>
    <property type="evidence" value="ECO:0007669"/>
    <property type="project" value="UniProtKB-EC"/>
</dbReference>
<comment type="catalytic activity">
    <reaction evidence="5 6">
        <text>dTDP-beta-L-rhamnose + NADP(+) = dTDP-4-dehydro-beta-L-rhamnose + NADPH + H(+)</text>
        <dbReference type="Rhea" id="RHEA:21796"/>
        <dbReference type="ChEBI" id="CHEBI:15378"/>
        <dbReference type="ChEBI" id="CHEBI:57510"/>
        <dbReference type="ChEBI" id="CHEBI:57783"/>
        <dbReference type="ChEBI" id="CHEBI:58349"/>
        <dbReference type="ChEBI" id="CHEBI:62830"/>
        <dbReference type="EC" id="1.1.1.133"/>
    </reaction>
</comment>
<dbReference type="Gene3D" id="3.40.50.720">
    <property type="entry name" value="NAD(P)-binding Rossmann-like Domain"/>
    <property type="match status" value="1"/>
</dbReference>
<dbReference type="CDD" id="cd05254">
    <property type="entry name" value="dTDP_HR_like_SDR_e"/>
    <property type="match status" value="1"/>
</dbReference>
<dbReference type="Gene3D" id="3.90.25.10">
    <property type="entry name" value="UDP-galactose 4-epimerase, domain 1"/>
    <property type="match status" value="1"/>
</dbReference>
<dbReference type="InterPro" id="IPR005913">
    <property type="entry name" value="dTDP_dehydrorham_reduct"/>
</dbReference>
<dbReference type="Proteomes" id="UP000235616">
    <property type="component" value="Unassembled WGS sequence"/>
</dbReference>
<evidence type="ECO:0000313" key="8">
    <source>
        <dbReference type="EMBL" id="PMS15904.1"/>
    </source>
</evidence>
<comment type="caution">
    <text evidence="8">The sequence shown here is derived from an EMBL/GenBank/DDBJ whole genome shotgun (WGS) entry which is preliminary data.</text>
</comment>
<comment type="function">
    <text evidence="6">Catalyzes the reduction of dTDP-6-deoxy-L-lyxo-4-hexulose to yield dTDP-L-rhamnose.</text>
</comment>
<evidence type="ECO:0000256" key="6">
    <source>
        <dbReference type="RuleBase" id="RU364082"/>
    </source>
</evidence>
<proteinExistence type="inferred from homology"/>
<keyword evidence="6" id="KW-0560">Oxidoreductase</keyword>
<dbReference type="NCBIfam" id="TIGR01214">
    <property type="entry name" value="rmlD"/>
    <property type="match status" value="1"/>
</dbReference>
<comment type="cofactor">
    <cofactor evidence="6">
        <name>Mg(2+)</name>
        <dbReference type="ChEBI" id="CHEBI:18420"/>
    </cofactor>
    <text evidence="6">Binds 1 Mg(2+) ion per monomer.</text>
</comment>
<keyword evidence="9" id="KW-1185">Reference proteome</keyword>
<gene>
    <name evidence="8" type="primary">rfbD</name>
    <name evidence="8" type="ORF">C0Z18_25735</name>
</gene>
<dbReference type="GO" id="GO:0005829">
    <property type="term" value="C:cytosol"/>
    <property type="evidence" value="ECO:0007669"/>
    <property type="project" value="TreeGrafter"/>
</dbReference>
<evidence type="ECO:0000313" key="9">
    <source>
        <dbReference type="Proteomes" id="UP000235616"/>
    </source>
</evidence>
<dbReference type="GO" id="GO:0019305">
    <property type="term" value="P:dTDP-rhamnose biosynthetic process"/>
    <property type="evidence" value="ECO:0007669"/>
    <property type="project" value="UniProtKB-UniPathway"/>
</dbReference>
<dbReference type="PANTHER" id="PTHR10491:SF4">
    <property type="entry name" value="METHIONINE ADENOSYLTRANSFERASE 2 SUBUNIT BETA"/>
    <property type="match status" value="1"/>
</dbReference>
<protein>
    <recommendedName>
        <fullName evidence="4 6">dTDP-4-dehydrorhamnose reductase</fullName>
        <ecNumber evidence="3 6">1.1.1.133</ecNumber>
    </recommendedName>
</protein>
<evidence type="ECO:0000256" key="3">
    <source>
        <dbReference type="ARBA" id="ARBA00012929"/>
    </source>
</evidence>
<accession>A0A2N7VFK7</accession>
<evidence type="ECO:0000259" key="7">
    <source>
        <dbReference type="Pfam" id="PF04321"/>
    </source>
</evidence>
<organism evidence="8 9">
    <name type="scientific">Trinickia dabaoshanensis</name>
    <dbReference type="NCBI Taxonomy" id="564714"/>
    <lineage>
        <taxon>Bacteria</taxon>
        <taxon>Pseudomonadati</taxon>
        <taxon>Pseudomonadota</taxon>
        <taxon>Betaproteobacteria</taxon>
        <taxon>Burkholderiales</taxon>
        <taxon>Burkholderiaceae</taxon>
        <taxon>Trinickia</taxon>
    </lineage>
</organism>
<evidence type="ECO:0000256" key="4">
    <source>
        <dbReference type="ARBA" id="ARBA00017099"/>
    </source>
</evidence>
<dbReference type="EC" id="1.1.1.133" evidence="3 6"/>